<evidence type="ECO:0000256" key="4">
    <source>
        <dbReference type="ARBA" id="ARBA00023139"/>
    </source>
</evidence>
<dbReference type="EMBL" id="JBHSMI010000042">
    <property type="protein sequence ID" value="MFC5405804.1"/>
    <property type="molecule type" value="Genomic_DNA"/>
</dbReference>
<protein>
    <submittedName>
        <fullName evidence="8">ABC transporter substrate-binding protein</fullName>
    </submittedName>
</protein>
<proteinExistence type="predicted"/>
<keyword evidence="2 7" id="KW-0732">Signal</keyword>
<feature type="compositionally biased region" description="Polar residues" evidence="6">
    <location>
        <begin position="32"/>
        <end position="47"/>
    </location>
</feature>
<feature type="region of interest" description="Disordered" evidence="6">
    <location>
        <begin position="28"/>
        <end position="51"/>
    </location>
</feature>
<evidence type="ECO:0000313" key="9">
    <source>
        <dbReference type="Proteomes" id="UP001596113"/>
    </source>
</evidence>
<evidence type="ECO:0000256" key="7">
    <source>
        <dbReference type="SAM" id="SignalP"/>
    </source>
</evidence>
<keyword evidence="3" id="KW-0472">Membrane</keyword>
<dbReference type="PROSITE" id="PS51257">
    <property type="entry name" value="PROKAR_LIPOPROTEIN"/>
    <property type="match status" value="1"/>
</dbReference>
<dbReference type="RefSeq" id="WP_378137422.1">
    <property type="nucleotide sequence ID" value="NZ_JBHSMI010000042.1"/>
</dbReference>
<dbReference type="Gene3D" id="3.40.190.10">
    <property type="entry name" value="Periplasmic binding protein-like II"/>
    <property type="match status" value="1"/>
</dbReference>
<evidence type="ECO:0000256" key="6">
    <source>
        <dbReference type="SAM" id="MobiDB-lite"/>
    </source>
</evidence>
<organism evidence="8 9">
    <name type="scientific">Cohnella soli</name>
    <dbReference type="NCBI Taxonomy" id="425005"/>
    <lineage>
        <taxon>Bacteria</taxon>
        <taxon>Bacillati</taxon>
        <taxon>Bacillota</taxon>
        <taxon>Bacilli</taxon>
        <taxon>Bacillales</taxon>
        <taxon>Paenibacillaceae</taxon>
        <taxon>Cohnella</taxon>
    </lineage>
</organism>
<dbReference type="InterPro" id="IPR050490">
    <property type="entry name" value="Bact_solute-bd_prot1"/>
</dbReference>
<gene>
    <name evidence="8" type="ORF">ACFPOF_23925</name>
</gene>
<keyword evidence="9" id="KW-1185">Reference proteome</keyword>
<feature type="chain" id="PRO_5046085536" evidence="7">
    <location>
        <begin position="22"/>
        <end position="446"/>
    </location>
</feature>
<comment type="caution">
    <text evidence="8">The sequence shown here is derived from an EMBL/GenBank/DDBJ whole genome shotgun (WGS) entry which is preliminary data.</text>
</comment>
<evidence type="ECO:0000256" key="2">
    <source>
        <dbReference type="ARBA" id="ARBA00022729"/>
    </source>
</evidence>
<dbReference type="SUPFAM" id="SSF53850">
    <property type="entry name" value="Periplasmic binding protein-like II"/>
    <property type="match status" value="1"/>
</dbReference>
<accession>A0ABW0HXS5</accession>
<sequence>MRLRKGFLMFLVLVLSISALVACSSKNEAEKPSNSPEAQTSSPTASTKPKEPVTITIAWPWGEPEYEVRFGAIREELKDSITVKMVLAPGTKDTLQELFAAKTVPDIIFANYGLQPLEELDTLMSIEDLMKKHNFSGSQINPHTLAYVRSIDTKGRLVGLPDGEGFPQLFYNKEVFDLFGVPYPDPKKPMTWDEVLDLSQRMTATRDGKTYIGLEIPSTMLYTPLNEFPANATDPDTGELRLTKDPAFTKEFEFVKKYFSIPGVKEAYGKEKFMERTAAMAFAWNAFMKNDWQENESFKKSIEILPVPVWPEQPDLSPVSGTTAITINKYSAHQDEAFTVLAKYYSPENQIRMIRPAHAFPAVSDMEIVKQWAADVPGYQGKNMDAIFNVKRPSFQPRKSPWDAYVGMPQAIDRFIESDMDIVKFLRQWEEEAAGDVKDAMEKYKQ</sequence>
<dbReference type="PANTHER" id="PTHR43649">
    <property type="entry name" value="ARABINOSE-BINDING PROTEIN-RELATED"/>
    <property type="match status" value="1"/>
</dbReference>
<keyword evidence="1" id="KW-1003">Cell membrane</keyword>
<dbReference type="Pfam" id="PF01547">
    <property type="entry name" value="SBP_bac_1"/>
    <property type="match status" value="1"/>
</dbReference>
<dbReference type="Proteomes" id="UP001596113">
    <property type="component" value="Unassembled WGS sequence"/>
</dbReference>
<reference evidence="9" key="1">
    <citation type="journal article" date="2019" name="Int. J. Syst. Evol. Microbiol.">
        <title>The Global Catalogue of Microorganisms (GCM) 10K type strain sequencing project: providing services to taxonomists for standard genome sequencing and annotation.</title>
        <authorList>
            <consortium name="The Broad Institute Genomics Platform"/>
            <consortium name="The Broad Institute Genome Sequencing Center for Infectious Disease"/>
            <person name="Wu L."/>
            <person name="Ma J."/>
        </authorList>
    </citation>
    <scope>NUCLEOTIDE SEQUENCE [LARGE SCALE GENOMIC DNA]</scope>
    <source>
        <strain evidence="9">CGMCC 1.18575</strain>
    </source>
</reference>
<feature type="signal peptide" evidence="7">
    <location>
        <begin position="1"/>
        <end position="21"/>
    </location>
</feature>
<name>A0ABW0HXS5_9BACL</name>
<dbReference type="InterPro" id="IPR006059">
    <property type="entry name" value="SBP"/>
</dbReference>
<keyword evidence="4" id="KW-0564">Palmitate</keyword>
<evidence type="ECO:0000256" key="1">
    <source>
        <dbReference type="ARBA" id="ARBA00022475"/>
    </source>
</evidence>
<evidence type="ECO:0000313" key="8">
    <source>
        <dbReference type="EMBL" id="MFC5405804.1"/>
    </source>
</evidence>
<keyword evidence="5" id="KW-0449">Lipoprotein</keyword>
<evidence type="ECO:0000256" key="5">
    <source>
        <dbReference type="ARBA" id="ARBA00023288"/>
    </source>
</evidence>
<dbReference type="PANTHER" id="PTHR43649:SF33">
    <property type="entry name" value="POLYGALACTURONAN_RHAMNOGALACTURONAN-BINDING PROTEIN YTCQ"/>
    <property type="match status" value="1"/>
</dbReference>
<evidence type="ECO:0000256" key="3">
    <source>
        <dbReference type="ARBA" id="ARBA00023136"/>
    </source>
</evidence>